<dbReference type="InterPro" id="IPR036388">
    <property type="entry name" value="WH-like_DNA-bd_sf"/>
</dbReference>
<name>A0A554W8P3_9BURK</name>
<protein>
    <recommendedName>
        <fullName evidence="3">methylated-DNA--[protein]-cysteine S-methyltransferase</fullName>
        <ecNumber evidence="3">2.1.1.63</ecNumber>
    </recommendedName>
</protein>
<evidence type="ECO:0000256" key="2">
    <source>
        <dbReference type="ARBA" id="ARBA00008711"/>
    </source>
</evidence>
<keyword evidence="5" id="KW-0808">Transferase</keyword>
<evidence type="ECO:0000256" key="7">
    <source>
        <dbReference type="ARBA" id="ARBA00023204"/>
    </source>
</evidence>
<dbReference type="OrthoDB" id="9802228at2"/>
<dbReference type="InterPro" id="IPR036217">
    <property type="entry name" value="MethylDNA_cys_MeTrfase_DNAb"/>
</dbReference>
<gene>
    <name evidence="10" type="primary">ada</name>
    <name evidence="10" type="ORF">Talka_01300</name>
</gene>
<keyword evidence="4" id="KW-0489">Methyltransferase</keyword>
<comment type="catalytic activity">
    <reaction evidence="8">
        <text>a 6-O-methyl-2'-deoxyguanosine in DNA + L-cysteinyl-[protein] = S-methyl-L-cysteinyl-[protein] + a 2'-deoxyguanosine in DNA</text>
        <dbReference type="Rhea" id="RHEA:24000"/>
        <dbReference type="Rhea" id="RHEA-COMP:10131"/>
        <dbReference type="Rhea" id="RHEA-COMP:10132"/>
        <dbReference type="Rhea" id="RHEA-COMP:11367"/>
        <dbReference type="Rhea" id="RHEA-COMP:11368"/>
        <dbReference type="ChEBI" id="CHEBI:29950"/>
        <dbReference type="ChEBI" id="CHEBI:82612"/>
        <dbReference type="ChEBI" id="CHEBI:85445"/>
        <dbReference type="ChEBI" id="CHEBI:85448"/>
        <dbReference type="EC" id="2.1.1.63"/>
    </reaction>
</comment>
<evidence type="ECO:0000256" key="4">
    <source>
        <dbReference type="ARBA" id="ARBA00022603"/>
    </source>
</evidence>
<dbReference type="EMBL" id="VJNB01000005">
    <property type="protein sequence ID" value="TSE19950.1"/>
    <property type="molecule type" value="Genomic_DNA"/>
</dbReference>
<dbReference type="PANTHER" id="PTHR10815">
    <property type="entry name" value="METHYLATED-DNA--PROTEIN-CYSTEINE METHYLTRANSFERASE"/>
    <property type="match status" value="1"/>
</dbReference>
<comment type="similarity">
    <text evidence="2">Belongs to the MGMT family.</text>
</comment>
<accession>A0A554W8P3</accession>
<proteinExistence type="inferred from homology"/>
<dbReference type="PANTHER" id="PTHR10815:SF5">
    <property type="entry name" value="METHYLATED-DNA--PROTEIN-CYSTEINE METHYLTRANSFERASE"/>
    <property type="match status" value="1"/>
</dbReference>
<comment type="caution">
    <text evidence="10">The sequence shown here is derived from an EMBL/GenBank/DDBJ whole genome shotgun (WGS) entry which is preliminary data.</text>
</comment>
<evidence type="ECO:0000256" key="6">
    <source>
        <dbReference type="ARBA" id="ARBA00022763"/>
    </source>
</evidence>
<dbReference type="Proteomes" id="UP000315736">
    <property type="component" value="Unassembled WGS sequence"/>
</dbReference>
<dbReference type="GO" id="GO:0003908">
    <property type="term" value="F:methylated-DNA-[protein]-cysteine S-methyltransferase activity"/>
    <property type="evidence" value="ECO:0007669"/>
    <property type="project" value="UniProtKB-EC"/>
</dbReference>
<dbReference type="InterPro" id="IPR014048">
    <property type="entry name" value="MethylDNA_cys_MeTrfase_DNA-bd"/>
</dbReference>
<dbReference type="Gene3D" id="1.10.10.10">
    <property type="entry name" value="Winged helix-like DNA-binding domain superfamily/Winged helix DNA-binding domain"/>
    <property type="match status" value="1"/>
</dbReference>
<dbReference type="NCBIfam" id="TIGR00589">
    <property type="entry name" value="ogt"/>
    <property type="match status" value="1"/>
</dbReference>
<dbReference type="GO" id="GO:0006281">
    <property type="term" value="P:DNA repair"/>
    <property type="evidence" value="ECO:0007669"/>
    <property type="project" value="UniProtKB-KW"/>
</dbReference>
<keyword evidence="11" id="KW-1185">Reference proteome</keyword>
<sequence>MPTRQGPAPYEPIVLSCSLGAALLVAGPEGLHWLALGDDPTALQAAWRRSHPTTQTLGRPPAAWVEAVHAALEGNSQSDLPPLAPHGTPFQRRVWAALRMIPAGTRLSYRELAQRIGQPRAARAVAAACAANPIAVLIPCHRVVRTDGTLGGYRWGWARKHALLHRESRTASCPRLPWTASESLGTGA</sequence>
<keyword evidence="6" id="KW-0227">DNA damage</keyword>
<dbReference type="Pfam" id="PF01035">
    <property type="entry name" value="DNA_binding_1"/>
    <property type="match status" value="1"/>
</dbReference>
<reference evidence="10 11" key="1">
    <citation type="submission" date="2019-07" db="EMBL/GenBank/DDBJ databases">
        <title>Tepidimonas alkaliphilus YIM 72238 draft genome.</title>
        <authorList>
            <person name="Da Costa M.S."/>
            <person name="Froufe H.J.C."/>
            <person name="Egas C."/>
            <person name="Albuquerque L."/>
        </authorList>
    </citation>
    <scope>NUCLEOTIDE SEQUENCE [LARGE SCALE GENOMIC DNA]</scope>
    <source>
        <strain evidence="10 11">YIM 72238</strain>
    </source>
</reference>
<evidence type="ECO:0000256" key="1">
    <source>
        <dbReference type="ARBA" id="ARBA00001286"/>
    </source>
</evidence>
<evidence type="ECO:0000259" key="9">
    <source>
        <dbReference type="Pfam" id="PF01035"/>
    </source>
</evidence>
<dbReference type="CDD" id="cd06445">
    <property type="entry name" value="ATase"/>
    <property type="match status" value="1"/>
</dbReference>
<evidence type="ECO:0000256" key="3">
    <source>
        <dbReference type="ARBA" id="ARBA00011918"/>
    </source>
</evidence>
<dbReference type="RefSeq" id="WP_143890306.1">
    <property type="nucleotide sequence ID" value="NZ_VJNB01000005.1"/>
</dbReference>
<keyword evidence="7" id="KW-0234">DNA repair</keyword>
<feature type="domain" description="Methylated-DNA-[protein]-cysteine S-methyltransferase DNA binding" evidence="9">
    <location>
        <begin position="89"/>
        <end position="168"/>
    </location>
</feature>
<dbReference type="InterPro" id="IPR036631">
    <property type="entry name" value="MGMT_N_sf"/>
</dbReference>
<evidence type="ECO:0000256" key="8">
    <source>
        <dbReference type="ARBA" id="ARBA00049348"/>
    </source>
</evidence>
<dbReference type="Gene3D" id="3.30.160.70">
    <property type="entry name" value="Methylated DNA-protein cysteine methyltransferase domain"/>
    <property type="match status" value="1"/>
</dbReference>
<dbReference type="SUPFAM" id="SSF53155">
    <property type="entry name" value="Methylated DNA-protein cysteine methyltransferase domain"/>
    <property type="match status" value="1"/>
</dbReference>
<dbReference type="GO" id="GO:0032259">
    <property type="term" value="P:methylation"/>
    <property type="evidence" value="ECO:0007669"/>
    <property type="project" value="UniProtKB-KW"/>
</dbReference>
<comment type="catalytic activity">
    <reaction evidence="1">
        <text>a 4-O-methyl-thymidine in DNA + L-cysteinyl-[protein] = a thymidine in DNA + S-methyl-L-cysteinyl-[protein]</text>
        <dbReference type="Rhea" id="RHEA:53428"/>
        <dbReference type="Rhea" id="RHEA-COMP:10131"/>
        <dbReference type="Rhea" id="RHEA-COMP:10132"/>
        <dbReference type="Rhea" id="RHEA-COMP:13555"/>
        <dbReference type="Rhea" id="RHEA-COMP:13556"/>
        <dbReference type="ChEBI" id="CHEBI:29950"/>
        <dbReference type="ChEBI" id="CHEBI:82612"/>
        <dbReference type="ChEBI" id="CHEBI:137386"/>
        <dbReference type="ChEBI" id="CHEBI:137387"/>
        <dbReference type="EC" id="2.1.1.63"/>
    </reaction>
</comment>
<evidence type="ECO:0000313" key="10">
    <source>
        <dbReference type="EMBL" id="TSE19950.1"/>
    </source>
</evidence>
<dbReference type="SUPFAM" id="SSF46767">
    <property type="entry name" value="Methylated DNA-protein cysteine methyltransferase, C-terminal domain"/>
    <property type="match status" value="1"/>
</dbReference>
<evidence type="ECO:0000256" key="5">
    <source>
        <dbReference type="ARBA" id="ARBA00022679"/>
    </source>
</evidence>
<dbReference type="FunFam" id="1.10.10.10:FF:000214">
    <property type="entry name" value="Methylated-DNA--protein-cysteine methyltransferase"/>
    <property type="match status" value="1"/>
</dbReference>
<evidence type="ECO:0000313" key="11">
    <source>
        <dbReference type="Proteomes" id="UP000315736"/>
    </source>
</evidence>
<dbReference type="EC" id="2.1.1.63" evidence="3"/>
<organism evidence="10 11">
    <name type="scientific">Tepidimonas alkaliphilus</name>
    <dbReference type="NCBI Taxonomy" id="2588942"/>
    <lineage>
        <taxon>Bacteria</taxon>
        <taxon>Pseudomonadati</taxon>
        <taxon>Pseudomonadota</taxon>
        <taxon>Betaproteobacteria</taxon>
        <taxon>Burkholderiales</taxon>
        <taxon>Tepidimonas</taxon>
    </lineage>
</organism>
<dbReference type="AlphaFoldDB" id="A0A554W8P3"/>
<dbReference type="PROSITE" id="PS00374">
    <property type="entry name" value="MGMT"/>
    <property type="match status" value="1"/>
</dbReference>
<dbReference type="InterPro" id="IPR001497">
    <property type="entry name" value="MethylDNA_cys_MeTrfase_AS"/>
</dbReference>